<accession>A0ABQ4SNI0</accession>
<sequence>MITMCGLDPPLKKKKSRNPPRVLDLLLQGELLDIDIDRAVDAHIADPSGRSYVLHSLYLIDFGEIAAAVPDTVRLHAGTADRKYRQALMCALLLHRPQCVRSSAAEQIG</sequence>
<reference evidence="1" key="1">
    <citation type="journal article" date="2021" name="Front. Microbiol.">
        <title>Comprehensive Comparative Genomics and Phenotyping of Methylobacterium Species.</title>
        <authorList>
            <person name="Alessa O."/>
            <person name="Ogura Y."/>
            <person name="Fujitani Y."/>
            <person name="Takami H."/>
            <person name="Hayashi T."/>
            <person name="Sahin N."/>
            <person name="Tani A."/>
        </authorList>
    </citation>
    <scope>NUCLEOTIDE SEQUENCE</scope>
    <source>
        <strain evidence="1">DSM 17168</strain>
    </source>
</reference>
<gene>
    <name evidence="1" type="ORF">GMJLKIPL_5945</name>
</gene>
<evidence type="ECO:0000313" key="2">
    <source>
        <dbReference type="Proteomes" id="UP001055153"/>
    </source>
</evidence>
<proteinExistence type="predicted"/>
<keyword evidence="2" id="KW-1185">Reference proteome</keyword>
<comment type="caution">
    <text evidence="1">The sequence shown here is derived from an EMBL/GenBank/DDBJ whole genome shotgun (WGS) entry which is preliminary data.</text>
</comment>
<dbReference type="RefSeq" id="WP_238241356.1">
    <property type="nucleotide sequence ID" value="NZ_BPQQ01000097.1"/>
</dbReference>
<name>A0ABQ4SNI0_9HYPH</name>
<reference evidence="1" key="2">
    <citation type="submission" date="2021-08" db="EMBL/GenBank/DDBJ databases">
        <authorList>
            <person name="Tani A."/>
            <person name="Ola A."/>
            <person name="Ogura Y."/>
            <person name="Katsura K."/>
            <person name="Hayashi T."/>
        </authorList>
    </citation>
    <scope>NUCLEOTIDE SEQUENCE</scope>
    <source>
        <strain evidence="1">DSM 17168</strain>
    </source>
</reference>
<evidence type="ECO:0000313" key="1">
    <source>
        <dbReference type="EMBL" id="GJE03988.1"/>
    </source>
</evidence>
<dbReference type="Proteomes" id="UP001055153">
    <property type="component" value="Unassembled WGS sequence"/>
</dbReference>
<dbReference type="EMBL" id="BPQQ01000097">
    <property type="protein sequence ID" value="GJE03988.1"/>
    <property type="molecule type" value="Genomic_DNA"/>
</dbReference>
<organism evidence="1 2">
    <name type="scientific">Methylobacterium isbiliense</name>
    <dbReference type="NCBI Taxonomy" id="315478"/>
    <lineage>
        <taxon>Bacteria</taxon>
        <taxon>Pseudomonadati</taxon>
        <taxon>Pseudomonadota</taxon>
        <taxon>Alphaproteobacteria</taxon>
        <taxon>Hyphomicrobiales</taxon>
        <taxon>Methylobacteriaceae</taxon>
        <taxon>Methylobacterium</taxon>
    </lineage>
</organism>
<protein>
    <submittedName>
        <fullName evidence="1">Uncharacterized protein</fullName>
    </submittedName>
</protein>